<dbReference type="GO" id="GO:0006750">
    <property type="term" value="P:glutathione biosynthetic process"/>
    <property type="evidence" value="ECO:0007669"/>
    <property type="project" value="UniProtKB-UniRule"/>
</dbReference>
<dbReference type="Gene3D" id="1.10.8.960">
    <property type="match status" value="1"/>
</dbReference>
<evidence type="ECO:0000256" key="11">
    <source>
        <dbReference type="SAM" id="Phobius"/>
    </source>
</evidence>
<dbReference type="UniPathway" id="UPA00142">
    <property type="reaction ID" value="UER00209"/>
</dbReference>
<dbReference type="Gene3D" id="3.30.590.50">
    <property type="match status" value="2"/>
</dbReference>
<evidence type="ECO:0000256" key="2">
    <source>
        <dbReference type="ARBA" id="ARBA00008100"/>
    </source>
</evidence>
<evidence type="ECO:0000256" key="4">
    <source>
        <dbReference type="ARBA" id="ARBA00022598"/>
    </source>
</evidence>
<evidence type="ECO:0000313" key="13">
    <source>
        <dbReference type="Proteomes" id="UP000054776"/>
    </source>
</evidence>
<feature type="transmembrane region" description="Helical" evidence="11">
    <location>
        <begin position="455"/>
        <end position="482"/>
    </location>
</feature>
<dbReference type="STRING" id="6334.A0A0V1AY22"/>
<comment type="similarity">
    <text evidence="2 10">Belongs to the glutamate--cysteine ligase type 3 family.</text>
</comment>
<dbReference type="PANTHER" id="PTHR11164">
    <property type="entry name" value="GLUTAMATE CYSTEINE LIGASE"/>
    <property type="match status" value="1"/>
</dbReference>
<dbReference type="GO" id="GO:0005524">
    <property type="term" value="F:ATP binding"/>
    <property type="evidence" value="ECO:0007669"/>
    <property type="project" value="UniProtKB-UniRule"/>
</dbReference>
<keyword evidence="4 10" id="KW-0436">Ligase</keyword>
<dbReference type="FunFam" id="3.30.590.50:FF:000007">
    <property type="entry name" value="Glutamate--cysteine ligase"/>
    <property type="match status" value="1"/>
</dbReference>
<evidence type="ECO:0000256" key="6">
    <source>
        <dbReference type="ARBA" id="ARBA00022741"/>
    </source>
</evidence>
<dbReference type="InterPro" id="IPR014746">
    <property type="entry name" value="Gln_synth/guanido_kin_cat_dom"/>
</dbReference>
<keyword evidence="7 10" id="KW-0067">ATP-binding</keyword>
<evidence type="ECO:0000256" key="7">
    <source>
        <dbReference type="ARBA" id="ARBA00022840"/>
    </source>
</evidence>
<comment type="catalytic activity">
    <reaction evidence="10">
        <text>L-cysteine + L-glutamate + ATP = gamma-L-glutamyl-L-cysteine + ADP + phosphate + H(+)</text>
        <dbReference type="Rhea" id="RHEA:13285"/>
        <dbReference type="ChEBI" id="CHEBI:15378"/>
        <dbReference type="ChEBI" id="CHEBI:29985"/>
        <dbReference type="ChEBI" id="CHEBI:30616"/>
        <dbReference type="ChEBI" id="CHEBI:35235"/>
        <dbReference type="ChEBI" id="CHEBI:43474"/>
        <dbReference type="ChEBI" id="CHEBI:58173"/>
        <dbReference type="ChEBI" id="CHEBI:456216"/>
        <dbReference type="EC" id="6.3.2.2"/>
    </reaction>
</comment>
<dbReference type="InterPro" id="IPR004308">
    <property type="entry name" value="GCS"/>
</dbReference>
<dbReference type="eggNOG" id="KOG3754">
    <property type="taxonomic scope" value="Eukaryota"/>
</dbReference>
<feature type="non-terminal residue" evidence="12">
    <location>
        <position position="1"/>
    </location>
</feature>
<dbReference type="Proteomes" id="UP000054776">
    <property type="component" value="Unassembled WGS sequence"/>
</dbReference>
<name>A0A0V1AY22_TRISP</name>
<reference evidence="12 13" key="1">
    <citation type="submission" date="2015-01" db="EMBL/GenBank/DDBJ databases">
        <title>Evolution of Trichinella species and genotypes.</title>
        <authorList>
            <person name="Korhonen P.K."/>
            <person name="Edoardo P."/>
            <person name="Giuseppe L.R."/>
            <person name="Gasser R.B."/>
        </authorList>
    </citation>
    <scope>NUCLEOTIDE SEQUENCE [LARGE SCALE GENOMIC DNA]</scope>
    <source>
        <strain evidence="12">ISS3</strain>
    </source>
</reference>
<evidence type="ECO:0000256" key="3">
    <source>
        <dbReference type="ARBA" id="ARBA00012220"/>
    </source>
</evidence>
<keyword evidence="11" id="KW-0812">Transmembrane</keyword>
<evidence type="ECO:0000256" key="8">
    <source>
        <dbReference type="ARBA" id="ARBA00030585"/>
    </source>
</evidence>
<evidence type="ECO:0000256" key="10">
    <source>
        <dbReference type="RuleBase" id="RU367135"/>
    </source>
</evidence>
<evidence type="ECO:0000256" key="5">
    <source>
        <dbReference type="ARBA" id="ARBA00022684"/>
    </source>
</evidence>
<dbReference type="EMBL" id="JYDH01000164">
    <property type="protein sequence ID" value="KRY29646.1"/>
    <property type="molecule type" value="Genomic_DNA"/>
</dbReference>
<dbReference type="Pfam" id="PF03074">
    <property type="entry name" value="GCS"/>
    <property type="match status" value="1"/>
</dbReference>
<dbReference type="AlphaFoldDB" id="A0A0V1AY22"/>
<evidence type="ECO:0000256" key="9">
    <source>
        <dbReference type="ARBA" id="ARBA00032122"/>
    </source>
</evidence>
<evidence type="ECO:0000313" key="12">
    <source>
        <dbReference type="EMBL" id="KRY29646.1"/>
    </source>
</evidence>
<dbReference type="PANTHER" id="PTHR11164:SF0">
    <property type="entry name" value="GLUTAMATE--CYSTEINE LIGASE CATALYTIC SUBUNIT"/>
    <property type="match status" value="1"/>
</dbReference>
<sequence length="648" mass="74727">LTVYYQVSIKISMGLLAAGEPLEWSELKKYVEQVKLHGIKQFINLYKRLKDRQGDCLRWGDEIEYFVLKFDDEKRQVHVNLRSEQVLSTLIANESPEPRKNEFLWRPEYAKYMIEGTPGEPYSNIESFKSVQENMCKRRLEVEKYLLDDEALLTFGSFPRLGCPNFTYPPTETTPESGYSRSLFFPDEAIFTGHPRFLNLTRNIRARRGSKVVINVPIFRDINTPKPFKEDFSAFGPAGIEANKNALPDHIYMDAMGFGMGCCCLQVTFQAVNLDEARWLYDQLTPITPIILALSASSPIFRGLLADVDSRWDVIAASVDDRTAEERGLEMLKENQFVLNKSRYDTTDCYIHQANESFNDIPVCCDLKIVKLLTAEGVDELLAKHIAHLFVRDPLQVFRERIEVDDMASSEHFETIQSSNWMNMRFKPPPADSNEIGWRVEFRPTEVQLTDFENAAFVCFVVLLTRAILSYGLCFVIPISLVNENMKRAQRRDAVREQKFYFRRILRTAVSKVEGKYTMKSDSSLPDEENIIEMSIDEIVNGKQGGFPGLAALVFQYLKSIGVTVETGCILHDYINFIRQRATGELWTLARWMREFVLNHSEYQKDSVVSESICYDMMKMMRDISQGKCECPEINGIDSCYKRKFFHS</sequence>
<dbReference type="EC" id="6.3.2.2" evidence="3 10"/>
<protein>
    <recommendedName>
        <fullName evidence="3 10">Glutamate--cysteine ligase</fullName>
        <ecNumber evidence="3 10">6.3.2.2</ecNumber>
    </recommendedName>
    <alternativeName>
        <fullName evidence="9 10">Gamma-ECS</fullName>
    </alternativeName>
    <alternativeName>
        <fullName evidence="8 10">Gamma-glutamylcysteine synthetase</fullName>
    </alternativeName>
</protein>
<comment type="pathway">
    <text evidence="1 10">Sulfur metabolism; glutathione biosynthesis; glutathione from L-cysteine and L-glutamate: step 1/2.</text>
</comment>
<dbReference type="GO" id="GO:0004357">
    <property type="term" value="F:glutamate-cysteine ligase activity"/>
    <property type="evidence" value="ECO:0007669"/>
    <property type="project" value="UniProtKB-UniRule"/>
</dbReference>
<keyword evidence="5 10" id="KW-0317">Glutathione biosynthesis</keyword>
<dbReference type="GO" id="GO:0017109">
    <property type="term" value="C:glutamate-cysteine ligase complex"/>
    <property type="evidence" value="ECO:0007669"/>
    <property type="project" value="TreeGrafter"/>
</dbReference>
<dbReference type="SUPFAM" id="SSF55931">
    <property type="entry name" value="Glutamine synthetase/guanido kinase"/>
    <property type="match status" value="1"/>
</dbReference>
<keyword evidence="13" id="KW-1185">Reference proteome</keyword>
<gene>
    <name evidence="12" type="primary">gcs-1</name>
    <name evidence="12" type="ORF">T01_1120</name>
</gene>
<organism evidence="12 13">
    <name type="scientific">Trichinella spiralis</name>
    <name type="common">Trichina worm</name>
    <dbReference type="NCBI Taxonomy" id="6334"/>
    <lineage>
        <taxon>Eukaryota</taxon>
        <taxon>Metazoa</taxon>
        <taxon>Ecdysozoa</taxon>
        <taxon>Nematoda</taxon>
        <taxon>Enoplea</taxon>
        <taxon>Dorylaimia</taxon>
        <taxon>Trichinellida</taxon>
        <taxon>Trichinellidae</taxon>
        <taxon>Trichinella</taxon>
    </lineage>
</organism>
<dbReference type="FunCoup" id="A0A0V1AY22">
    <property type="interactions" value="1061"/>
</dbReference>
<evidence type="ECO:0000256" key="1">
    <source>
        <dbReference type="ARBA" id="ARBA00005006"/>
    </source>
</evidence>
<comment type="caution">
    <text evidence="12">The sequence shown here is derived from an EMBL/GenBank/DDBJ whole genome shotgun (WGS) entry which is preliminary data.</text>
</comment>
<dbReference type="FunFam" id="3.30.590.50:FF:000002">
    <property type="entry name" value="Glutamate--cysteine ligase catalytic subunit"/>
    <property type="match status" value="1"/>
</dbReference>
<proteinExistence type="inferred from homology"/>
<dbReference type="OrthoDB" id="7939818at2759"/>
<keyword evidence="11" id="KW-0472">Membrane</keyword>
<keyword evidence="6 10" id="KW-0547">Nucleotide-binding</keyword>
<keyword evidence="11" id="KW-1133">Transmembrane helix</keyword>
<dbReference type="InParanoid" id="A0A0V1AY22"/>
<accession>A0A0V1AY22</accession>